<accession>A0ABS1UDK1</accession>
<feature type="chain" id="PRO_5045362746" evidence="2">
    <location>
        <begin position="25"/>
        <end position="322"/>
    </location>
</feature>
<gene>
    <name evidence="3" type="ORF">JMJ56_32890</name>
</gene>
<dbReference type="Proteomes" id="UP000660885">
    <property type="component" value="Unassembled WGS sequence"/>
</dbReference>
<evidence type="ECO:0000256" key="2">
    <source>
        <dbReference type="SAM" id="SignalP"/>
    </source>
</evidence>
<keyword evidence="4" id="KW-1185">Reference proteome</keyword>
<name>A0ABS1UDK1_9PROT</name>
<evidence type="ECO:0000256" key="1">
    <source>
        <dbReference type="SAM" id="MobiDB-lite"/>
    </source>
</evidence>
<dbReference type="RefSeq" id="WP_202836082.1">
    <property type="nucleotide sequence ID" value="NZ_JAETWB010000119.1"/>
</dbReference>
<keyword evidence="2" id="KW-0732">Signal</keyword>
<feature type="signal peptide" evidence="2">
    <location>
        <begin position="1"/>
        <end position="24"/>
    </location>
</feature>
<dbReference type="EMBL" id="JAETWB010000119">
    <property type="protein sequence ID" value="MBL6082753.1"/>
    <property type="molecule type" value="Genomic_DNA"/>
</dbReference>
<proteinExistence type="predicted"/>
<feature type="region of interest" description="Disordered" evidence="1">
    <location>
        <begin position="290"/>
        <end position="322"/>
    </location>
</feature>
<organism evidence="3 4">
    <name type="scientific">Belnapia arida</name>
    <dbReference type="NCBI Taxonomy" id="2804533"/>
    <lineage>
        <taxon>Bacteria</taxon>
        <taxon>Pseudomonadati</taxon>
        <taxon>Pseudomonadota</taxon>
        <taxon>Alphaproteobacteria</taxon>
        <taxon>Acetobacterales</taxon>
        <taxon>Roseomonadaceae</taxon>
        <taxon>Belnapia</taxon>
    </lineage>
</organism>
<evidence type="ECO:0000313" key="4">
    <source>
        <dbReference type="Proteomes" id="UP000660885"/>
    </source>
</evidence>
<reference evidence="3 4" key="1">
    <citation type="submission" date="2021-01" db="EMBL/GenBank/DDBJ databases">
        <title>Belnapia mucosa sp. nov. and Belnapia arida sp. nov., isolated from the Tabernas Desert (Almeria, Spain).</title>
        <authorList>
            <person name="Molina-Menor E."/>
            <person name="Vidal-Verdu A."/>
            <person name="Calonge A."/>
            <person name="Satari L."/>
            <person name="Pereto J."/>
            <person name="Porcar M."/>
        </authorList>
    </citation>
    <scope>NUCLEOTIDE SEQUENCE [LARGE SCALE GENOMIC DNA]</scope>
    <source>
        <strain evidence="3 4">T18</strain>
    </source>
</reference>
<protein>
    <submittedName>
        <fullName evidence="3">Uncharacterized protein</fullName>
    </submittedName>
</protein>
<evidence type="ECO:0000313" key="3">
    <source>
        <dbReference type="EMBL" id="MBL6082753.1"/>
    </source>
</evidence>
<comment type="caution">
    <text evidence="3">The sequence shown here is derived from an EMBL/GenBank/DDBJ whole genome shotgun (WGS) entry which is preliminary data.</text>
</comment>
<sequence>MRNFASMLLSIASHFSITSSPTLAVSTTARERSLIGMVDGHCRKSNLYAVAAETTDKLIQREGKNLSRIMASDMTPCQAAAAEAVAELCRREGGKGEHALGAATSNGWHLVSRLEVATDFPTDPTTLWAVRQQSTGSLIVVASGWYGPEICTLEEVREEVRQRKVAVEAAEFFLSVVDVADASKENKRPEQLAQLFKQMDAERALRESVERRGEALIRLLDGQPVRVDGANLVDADGKIVKRGIQARRIDVGLRGPLTETPKPWPGEQQVWTRPVGPDVWRRGRLRLTNDSADFVDEPTATSPDRGDSKPSSYGLDRSLDPV</sequence>